<dbReference type="SFLD" id="SFLDG01129">
    <property type="entry name" value="C1.5:_HAD__Beta-PGM__Phosphata"/>
    <property type="match status" value="1"/>
</dbReference>
<gene>
    <name evidence="1" type="ORF">GYA55_05510</name>
</gene>
<dbReference type="NCBIfam" id="TIGR01549">
    <property type="entry name" value="HAD-SF-IA-v1"/>
    <property type="match status" value="1"/>
</dbReference>
<evidence type="ECO:0000313" key="1">
    <source>
        <dbReference type="EMBL" id="NMC62610.1"/>
    </source>
</evidence>
<proteinExistence type="predicted"/>
<dbReference type="InterPro" id="IPR050155">
    <property type="entry name" value="HAD-like_hydrolase_sf"/>
</dbReference>
<name>A0A7X9IL44_9DELT</name>
<dbReference type="GO" id="GO:0005829">
    <property type="term" value="C:cytosol"/>
    <property type="evidence" value="ECO:0007669"/>
    <property type="project" value="TreeGrafter"/>
</dbReference>
<dbReference type="InterPro" id="IPR041492">
    <property type="entry name" value="HAD_2"/>
</dbReference>
<organism evidence="1 2">
    <name type="scientific">SAR324 cluster bacterium</name>
    <dbReference type="NCBI Taxonomy" id="2024889"/>
    <lineage>
        <taxon>Bacteria</taxon>
        <taxon>Deltaproteobacteria</taxon>
        <taxon>SAR324 cluster</taxon>
    </lineage>
</organism>
<dbReference type="InterPro" id="IPR023198">
    <property type="entry name" value="PGP-like_dom2"/>
</dbReference>
<dbReference type="NCBIfam" id="TIGR01509">
    <property type="entry name" value="HAD-SF-IA-v3"/>
    <property type="match status" value="1"/>
</dbReference>
<sequence length="220" mass="24850">MVKGYKYFLFDLDGTLIDTKDMIYLSFDYVLGKYLGRSVSKEEIDNQVGIPLRTIMEKYFSGSKSEKIQEIIQDFHVYQRDNLADTVTLFPGISEVLQVIIASRKKCGVVTSRSGSSTKDFLKRLGLESMFPVCVTVESTTHHKPHPEPVEYAMSLLGVQDPSEVLFVGDSEFDIEAGTRARVDTALALWGLFDSYEALVQPKYFLRSPEDLLSYCVTVQ</sequence>
<accession>A0A7X9IL44</accession>
<dbReference type="GO" id="GO:0006281">
    <property type="term" value="P:DNA repair"/>
    <property type="evidence" value="ECO:0007669"/>
    <property type="project" value="TreeGrafter"/>
</dbReference>
<dbReference type="SFLD" id="SFLDS00003">
    <property type="entry name" value="Haloacid_Dehalogenase"/>
    <property type="match status" value="1"/>
</dbReference>
<dbReference type="EMBL" id="JAAZON010000232">
    <property type="protein sequence ID" value="NMC62610.1"/>
    <property type="molecule type" value="Genomic_DNA"/>
</dbReference>
<keyword evidence="1" id="KW-0378">Hydrolase</keyword>
<comment type="caution">
    <text evidence="1">The sequence shown here is derived from an EMBL/GenBank/DDBJ whole genome shotgun (WGS) entry which is preliminary data.</text>
</comment>
<dbReference type="InterPro" id="IPR023214">
    <property type="entry name" value="HAD_sf"/>
</dbReference>
<dbReference type="AlphaFoldDB" id="A0A7X9IL44"/>
<dbReference type="SUPFAM" id="SSF56784">
    <property type="entry name" value="HAD-like"/>
    <property type="match status" value="1"/>
</dbReference>
<protein>
    <submittedName>
        <fullName evidence="1">HAD-IA family hydrolase</fullName>
    </submittedName>
</protein>
<dbReference type="Proteomes" id="UP000524246">
    <property type="component" value="Unassembled WGS sequence"/>
</dbReference>
<dbReference type="Gene3D" id="3.40.50.1000">
    <property type="entry name" value="HAD superfamily/HAD-like"/>
    <property type="match status" value="1"/>
</dbReference>
<dbReference type="GO" id="GO:0008967">
    <property type="term" value="F:phosphoglycolate phosphatase activity"/>
    <property type="evidence" value="ECO:0007669"/>
    <property type="project" value="TreeGrafter"/>
</dbReference>
<dbReference type="Pfam" id="PF13419">
    <property type="entry name" value="HAD_2"/>
    <property type="match status" value="1"/>
</dbReference>
<dbReference type="PANTHER" id="PTHR43434:SF1">
    <property type="entry name" value="PHOSPHOGLYCOLATE PHOSPHATASE"/>
    <property type="match status" value="1"/>
</dbReference>
<dbReference type="Gene3D" id="1.10.150.240">
    <property type="entry name" value="Putative phosphatase, domain 2"/>
    <property type="match status" value="1"/>
</dbReference>
<evidence type="ECO:0000313" key="2">
    <source>
        <dbReference type="Proteomes" id="UP000524246"/>
    </source>
</evidence>
<reference evidence="1 2" key="1">
    <citation type="journal article" date="2020" name="Biotechnol. Biofuels">
        <title>New insights from the biogas microbiome by comprehensive genome-resolved metagenomics of nearly 1600 species originating from multiple anaerobic digesters.</title>
        <authorList>
            <person name="Campanaro S."/>
            <person name="Treu L."/>
            <person name="Rodriguez-R L.M."/>
            <person name="Kovalovszki A."/>
            <person name="Ziels R.M."/>
            <person name="Maus I."/>
            <person name="Zhu X."/>
            <person name="Kougias P.G."/>
            <person name="Basile A."/>
            <person name="Luo G."/>
            <person name="Schluter A."/>
            <person name="Konstantinidis K.T."/>
            <person name="Angelidaki I."/>
        </authorList>
    </citation>
    <scope>NUCLEOTIDE SEQUENCE [LARGE SCALE GENOMIC DNA]</scope>
    <source>
        <strain evidence="1">AS27yjCOA_65</strain>
    </source>
</reference>
<dbReference type="SFLD" id="SFLDG01135">
    <property type="entry name" value="C1.5.6:_HAD__Beta-PGM__Phospha"/>
    <property type="match status" value="1"/>
</dbReference>
<dbReference type="InterPro" id="IPR036412">
    <property type="entry name" value="HAD-like_sf"/>
</dbReference>
<dbReference type="PANTHER" id="PTHR43434">
    <property type="entry name" value="PHOSPHOGLYCOLATE PHOSPHATASE"/>
    <property type="match status" value="1"/>
</dbReference>
<dbReference type="InterPro" id="IPR006439">
    <property type="entry name" value="HAD-SF_hydro_IA"/>
</dbReference>